<sequence length="55" mass="6294">MGFLVSKAYLGPIFPRNSLLYIKFSVYFFFSLKSKSPNLKLEVSSINGYAVNIRQ</sequence>
<reference evidence="1" key="1">
    <citation type="journal article" date="2021" name="Proc. Natl. Acad. Sci. U.S.A.">
        <title>A Catalog of Tens of Thousands of Viruses from Human Metagenomes Reveals Hidden Associations with Chronic Diseases.</title>
        <authorList>
            <person name="Tisza M.J."/>
            <person name="Buck C.B."/>
        </authorList>
    </citation>
    <scope>NUCLEOTIDE SEQUENCE</scope>
    <source>
        <strain evidence="1">Ctbvd11</strain>
    </source>
</reference>
<dbReference type="EMBL" id="BK015636">
    <property type="protein sequence ID" value="DAE17210.1"/>
    <property type="molecule type" value="Genomic_DNA"/>
</dbReference>
<accession>A0A8S5QE34</accession>
<evidence type="ECO:0000313" key="1">
    <source>
        <dbReference type="EMBL" id="DAE17210.1"/>
    </source>
</evidence>
<proteinExistence type="predicted"/>
<name>A0A8S5QE34_9CAUD</name>
<protein>
    <submittedName>
        <fullName evidence="1">Uncharacterized protein</fullName>
    </submittedName>
</protein>
<organism evidence="1">
    <name type="scientific">Siphoviridae sp. ctbvd11</name>
    <dbReference type="NCBI Taxonomy" id="2825567"/>
    <lineage>
        <taxon>Viruses</taxon>
        <taxon>Duplodnaviria</taxon>
        <taxon>Heunggongvirae</taxon>
        <taxon>Uroviricota</taxon>
        <taxon>Caudoviricetes</taxon>
    </lineage>
</organism>